<comment type="subcellular location">
    <subcellularLocation>
        <location evidence="1">Membrane</location>
        <topology evidence="1">Multi-pass membrane protein</topology>
    </subcellularLocation>
</comment>
<dbReference type="GO" id="GO:0016020">
    <property type="term" value="C:membrane"/>
    <property type="evidence" value="ECO:0007669"/>
    <property type="project" value="UniProtKB-SubCell"/>
</dbReference>
<feature type="transmembrane region" description="Helical" evidence="8">
    <location>
        <begin position="361"/>
        <end position="380"/>
    </location>
</feature>
<dbReference type="GeneID" id="106163885"/>
<keyword evidence="3" id="KW-0328">Glycosyltransferase</keyword>
<feature type="transmembrane region" description="Helical" evidence="8">
    <location>
        <begin position="821"/>
        <end position="846"/>
    </location>
</feature>
<feature type="transmembrane region" description="Helical" evidence="8">
    <location>
        <begin position="63"/>
        <end position="84"/>
    </location>
</feature>
<dbReference type="InterPro" id="IPR029044">
    <property type="entry name" value="Nucleotide-diphossugar_trans"/>
</dbReference>
<keyword evidence="3" id="KW-0808">Transferase</keyword>
<protein>
    <recommendedName>
        <fullName evidence="2">chitin synthase</fullName>
        <ecNumber evidence="2">2.4.1.16</ecNumber>
    </recommendedName>
</protein>
<dbReference type="AlphaFoldDB" id="A0A1S3IFQ4"/>
<evidence type="ECO:0000313" key="9">
    <source>
        <dbReference type="Proteomes" id="UP000085678"/>
    </source>
</evidence>
<evidence type="ECO:0000256" key="5">
    <source>
        <dbReference type="ARBA" id="ARBA00022989"/>
    </source>
</evidence>
<evidence type="ECO:0000313" key="10">
    <source>
        <dbReference type="RefSeq" id="XP_013397052.1"/>
    </source>
</evidence>
<dbReference type="InParanoid" id="A0A1S3IFQ4"/>
<keyword evidence="4 8" id="KW-0812">Transmembrane</keyword>
<feature type="transmembrane region" description="Helical" evidence="8">
    <location>
        <begin position="105"/>
        <end position="126"/>
    </location>
</feature>
<sequence>MEITKPGAPKVFSTQRQAGMRTPLTCALILTALLVTSLTIHRLSTLWLLAGRFHQISFVERTYATALLLSVPEIFCLVMSLWHISVSKFKNKNAWPSGFQVFKCFFVAGTEVIVQFLLLVEIFPNFPPHVLLLLPNIFQTVALGNVGEDGLKASQNHKFRRLRPTLKVHKIRYIALSFVRCVNRLIHVLTSSINSYFHSGAKMIIVAIVLTTVAKLVALPWQQTAAFVVGILVNAIIWQHEHPSKSADTDVGYTNTAKWEKSFFQSFFKLIVIMLQYNIVSKDAPLWNNGIDSSTLSLLFVQLTSALAAYLVFILCAKISQEDHILKLSSIIEMIISGGYCTFWCVAGGQEFCIKGSYDATAYIICIVIWIITLVQMLKYTKSVNVLQRPLYQIFKTPTFNSVFLTQFINVNQQHPDIVTSKTTANLQHADSKSTVFICTTMFHESKNEVNMYLLSLKNIFISKKLQNVNLETHIFMDDGSRDSHLTPYGAQLLKLIKKRFSSMLSRSPDTKGTPYGVQVKWLIDGHIPLYIHLKDVVNFKPKKRWSQVMYMHYILNYRNAESAQAEHADRLGDSSEDDAGFGSGEDSMCSDDFESGSQILLHQYDSAIDLSESFVEIDLGRTKTEMSNKNEEISQNETAYILATDADMQFKDEDLLSLLRLCNQERDLGGACGWTHPIGQTLNPLVAYQQFEYASDFWMVKTTENALGSVLCCPGCFSLYRLSALKNIIDKFGEPVQTPIEAYTKDTGEDRWMCTLLMSKGWKMAYNDFCSNSTFCPESITELFKQRRRWSLSTYANTIQMFWNYITLMKKNSHINLFFLLYQLLSFIMSLVTPASTVILIVTSLSDRGISLETSSVSLGGLCLFYMIVCLFTSPRTQDLFTWFLSLAMVVLMSAVLFGSFVDLAYDTMHLLSAETMGFHNRHLLLALSLQTLYCVFLYPDRLPLVRHMVAFLVLYPVTHLLLPIYTVCNMSNLSWGTREMNEAPHIQMCCSSDWHVKNSTHNISLVDSTKVNMESSPLVCTADLINPISHEEFSFWKSLQDNVLGTRNNLGLRKDQIVRGLTMLRNNALFIVIVCNVLWYLVIFLPLRGGDTRIYSLVLITILISNCVQMFSMTFYRIQATLSHYSQKLFPDVPVWINPRTVDRESATL</sequence>
<dbReference type="RefSeq" id="XP_013397052.1">
    <property type="nucleotide sequence ID" value="XM_013541598.1"/>
</dbReference>
<reference evidence="10" key="1">
    <citation type="submission" date="2025-08" db="UniProtKB">
        <authorList>
            <consortium name="RefSeq"/>
        </authorList>
    </citation>
    <scope>IDENTIFICATION</scope>
    <source>
        <tissue evidence="10">Gonads</tissue>
    </source>
</reference>
<keyword evidence="5 8" id="KW-1133">Transmembrane helix</keyword>
<feature type="region of interest" description="Disordered" evidence="7">
    <location>
        <begin position="567"/>
        <end position="588"/>
    </location>
</feature>
<evidence type="ECO:0000256" key="3">
    <source>
        <dbReference type="ARBA" id="ARBA00022676"/>
    </source>
</evidence>
<dbReference type="GO" id="GO:0006031">
    <property type="term" value="P:chitin biosynthetic process"/>
    <property type="evidence" value="ECO:0007669"/>
    <property type="project" value="TreeGrafter"/>
</dbReference>
<feature type="transmembrane region" description="Helical" evidence="8">
    <location>
        <begin position="262"/>
        <end position="279"/>
    </location>
</feature>
<feature type="transmembrane region" description="Helical" evidence="8">
    <location>
        <begin position="331"/>
        <end position="349"/>
    </location>
</feature>
<gene>
    <name evidence="10" type="primary">LOC106163885</name>
</gene>
<dbReference type="Proteomes" id="UP000085678">
    <property type="component" value="Unplaced"/>
</dbReference>
<evidence type="ECO:0000256" key="7">
    <source>
        <dbReference type="SAM" id="MobiDB-lite"/>
    </source>
</evidence>
<dbReference type="KEGG" id="lak:106163885"/>
<dbReference type="EC" id="2.4.1.16" evidence="2"/>
<feature type="transmembrane region" description="Helical" evidence="8">
    <location>
        <begin position="299"/>
        <end position="319"/>
    </location>
</feature>
<feature type="transmembrane region" description="Helical" evidence="8">
    <location>
        <begin position="881"/>
        <end position="903"/>
    </location>
</feature>
<dbReference type="GO" id="GO:0071944">
    <property type="term" value="C:cell periphery"/>
    <property type="evidence" value="ECO:0007669"/>
    <property type="project" value="TreeGrafter"/>
</dbReference>
<keyword evidence="9" id="KW-1185">Reference proteome</keyword>
<feature type="transmembrane region" description="Helical" evidence="8">
    <location>
        <begin position="858"/>
        <end position="875"/>
    </location>
</feature>
<evidence type="ECO:0000256" key="6">
    <source>
        <dbReference type="ARBA" id="ARBA00023136"/>
    </source>
</evidence>
<name>A0A1S3IFQ4_LINAN</name>
<dbReference type="InterPro" id="IPR004835">
    <property type="entry name" value="Chitin_synth"/>
</dbReference>
<evidence type="ECO:0000256" key="1">
    <source>
        <dbReference type="ARBA" id="ARBA00004141"/>
    </source>
</evidence>
<feature type="transmembrane region" description="Helical" evidence="8">
    <location>
        <begin position="24"/>
        <end position="43"/>
    </location>
</feature>
<keyword evidence="6 8" id="KW-0472">Membrane</keyword>
<feature type="transmembrane region" description="Helical" evidence="8">
    <location>
        <begin position="946"/>
        <end position="970"/>
    </location>
</feature>
<dbReference type="SUPFAM" id="SSF53448">
    <property type="entry name" value="Nucleotide-diphospho-sugar transferases"/>
    <property type="match status" value="1"/>
</dbReference>
<dbReference type="Gene3D" id="3.90.550.10">
    <property type="entry name" value="Spore Coat Polysaccharide Biosynthesis Protein SpsA, Chain A"/>
    <property type="match status" value="1"/>
</dbReference>
<feature type="transmembrane region" description="Helical" evidence="8">
    <location>
        <begin position="201"/>
        <end position="218"/>
    </location>
</feature>
<organism evidence="9 10">
    <name type="scientific">Lingula anatina</name>
    <name type="common">Brachiopod</name>
    <name type="synonym">Lingula unguis</name>
    <dbReference type="NCBI Taxonomy" id="7574"/>
    <lineage>
        <taxon>Eukaryota</taxon>
        <taxon>Metazoa</taxon>
        <taxon>Spiralia</taxon>
        <taxon>Lophotrochozoa</taxon>
        <taxon>Brachiopoda</taxon>
        <taxon>Linguliformea</taxon>
        <taxon>Lingulata</taxon>
        <taxon>Lingulida</taxon>
        <taxon>Linguloidea</taxon>
        <taxon>Lingulidae</taxon>
        <taxon>Lingula</taxon>
    </lineage>
</organism>
<dbReference type="OrthoDB" id="370884at2759"/>
<dbReference type="Pfam" id="PF03142">
    <property type="entry name" value="Chitin_synth_2"/>
    <property type="match status" value="1"/>
</dbReference>
<accession>A0A1S3IFQ4</accession>
<evidence type="ECO:0000256" key="4">
    <source>
        <dbReference type="ARBA" id="ARBA00022692"/>
    </source>
</evidence>
<dbReference type="PANTHER" id="PTHR22914">
    <property type="entry name" value="CHITIN SYNTHASE"/>
    <property type="match status" value="1"/>
</dbReference>
<proteinExistence type="predicted"/>
<feature type="transmembrane region" description="Helical" evidence="8">
    <location>
        <begin position="1096"/>
        <end position="1118"/>
    </location>
</feature>
<dbReference type="STRING" id="7574.A0A1S3IFQ4"/>
<evidence type="ECO:0000256" key="2">
    <source>
        <dbReference type="ARBA" id="ARBA00012543"/>
    </source>
</evidence>
<feature type="transmembrane region" description="Helical" evidence="8">
    <location>
        <begin position="1070"/>
        <end position="1090"/>
    </location>
</feature>
<evidence type="ECO:0000256" key="8">
    <source>
        <dbReference type="SAM" id="Phobius"/>
    </source>
</evidence>
<dbReference type="PANTHER" id="PTHR22914:SF41">
    <property type="entry name" value="CHITIN SYNTHASE 7"/>
    <property type="match status" value="1"/>
</dbReference>
<dbReference type="GO" id="GO:0004100">
    <property type="term" value="F:chitin synthase activity"/>
    <property type="evidence" value="ECO:0007669"/>
    <property type="project" value="UniProtKB-EC"/>
</dbReference>